<evidence type="ECO:0000313" key="3">
    <source>
        <dbReference type="EMBL" id="GMH74113.1"/>
    </source>
</evidence>
<evidence type="ECO:0000259" key="2">
    <source>
        <dbReference type="Pfam" id="PF13229"/>
    </source>
</evidence>
<dbReference type="AlphaFoldDB" id="A0A9W7EF16"/>
<dbReference type="Pfam" id="PF13229">
    <property type="entry name" value="Beta_helix"/>
    <property type="match status" value="1"/>
</dbReference>
<keyword evidence="1" id="KW-0732">Signal</keyword>
<name>A0A9W7EF16_9STRA</name>
<dbReference type="SUPFAM" id="SSF51126">
    <property type="entry name" value="Pectin lyase-like"/>
    <property type="match status" value="2"/>
</dbReference>
<dbReference type="EMBL" id="BRXY01000176">
    <property type="protein sequence ID" value="GMH74113.1"/>
    <property type="molecule type" value="Genomic_DNA"/>
</dbReference>
<organism evidence="3 4">
    <name type="scientific">Triparma strigata</name>
    <dbReference type="NCBI Taxonomy" id="1606541"/>
    <lineage>
        <taxon>Eukaryota</taxon>
        <taxon>Sar</taxon>
        <taxon>Stramenopiles</taxon>
        <taxon>Ochrophyta</taxon>
        <taxon>Bolidophyceae</taxon>
        <taxon>Parmales</taxon>
        <taxon>Triparmaceae</taxon>
        <taxon>Triparma</taxon>
    </lineage>
</organism>
<dbReference type="InterPro" id="IPR012334">
    <property type="entry name" value="Pectin_lyas_fold"/>
</dbReference>
<dbReference type="PROSITE" id="PS51257">
    <property type="entry name" value="PROKAR_LIPOPROTEIN"/>
    <property type="match status" value="1"/>
</dbReference>
<feature type="domain" description="Right handed beta helix" evidence="2">
    <location>
        <begin position="341"/>
        <end position="477"/>
    </location>
</feature>
<accession>A0A9W7EF16</accession>
<dbReference type="InterPro" id="IPR039448">
    <property type="entry name" value="Beta_helix"/>
</dbReference>
<dbReference type="Gene3D" id="2.160.20.10">
    <property type="entry name" value="Single-stranded right-handed beta-helix, Pectin lyase-like"/>
    <property type="match status" value="2"/>
</dbReference>
<protein>
    <recommendedName>
        <fullName evidence="2">Right handed beta helix domain-containing protein</fullName>
    </recommendedName>
</protein>
<evidence type="ECO:0000256" key="1">
    <source>
        <dbReference type="SAM" id="SignalP"/>
    </source>
</evidence>
<dbReference type="SMART" id="SM00710">
    <property type="entry name" value="PbH1"/>
    <property type="match status" value="8"/>
</dbReference>
<sequence length="482" mass="50770">MGLQNWRSLVVLIVTYACRCCATEDGCEETTSFLQGLLDDSSLSADRNALQANSGLTGSAARIPCGSYQTNKLFLRGGSAISSCVPADDVSTALILKACPGVSSQQNIITVEGGTSQRISGVVFDQTDLTDPSTRSSCAIFGGSGAIDLEISDNKFINVNTTSQGFSAIQLSGVDSARIHHNYVQQSGGDALNFNGGNYNVHDNTVENVGDGCIAFNNNARGIISSNILRRCNLGIGSGPAGNRNDDVLGDESPFLVTGNFIEDSDYGLNLGWFGYENRIAPINVIISNNVIRRSRSCGISYFASDTGGEGNLMISGNQIINSGHPKTQPPHTEGEGDGIGICIASVTSASITSNMITETKGPSINLSSGHDVNIVNNILTTEENMDNDGLSINGSNDIVVSGNTIRNYAGGIRLSDVKYLLARDNKISGGSSDEGAGGIVGKGLSNYAVERNTVTSESEENCYDVEEEEEGNIFEGNICWQ</sequence>
<dbReference type="InterPro" id="IPR006626">
    <property type="entry name" value="PbH1"/>
</dbReference>
<reference evidence="4" key="1">
    <citation type="journal article" date="2023" name="Commun. Biol.">
        <title>Genome analysis of Parmales, the sister group of diatoms, reveals the evolutionary specialization of diatoms from phago-mixotrophs to photoautotrophs.</title>
        <authorList>
            <person name="Ban H."/>
            <person name="Sato S."/>
            <person name="Yoshikawa S."/>
            <person name="Yamada K."/>
            <person name="Nakamura Y."/>
            <person name="Ichinomiya M."/>
            <person name="Sato N."/>
            <person name="Blanc-Mathieu R."/>
            <person name="Endo H."/>
            <person name="Kuwata A."/>
            <person name="Ogata H."/>
        </authorList>
    </citation>
    <scope>NUCLEOTIDE SEQUENCE [LARGE SCALE GENOMIC DNA]</scope>
    <source>
        <strain evidence="4">NIES 3701</strain>
    </source>
</reference>
<dbReference type="Proteomes" id="UP001165085">
    <property type="component" value="Unassembled WGS sequence"/>
</dbReference>
<gene>
    <name evidence="3" type="ORF">TrST_g14330</name>
</gene>
<keyword evidence="4" id="KW-1185">Reference proteome</keyword>
<feature type="chain" id="PRO_5040838361" description="Right handed beta helix domain-containing protein" evidence="1">
    <location>
        <begin position="23"/>
        <end position="482"/>
    </location>
</feature>
<evidence type="ECO:0000313" key="4">
    <source>
        <dbReference type="Proteomes" id="UP001165085"/>
    </source>
</evidence>
<proteinExistence type="predicted"/>
<feature type="signal peptide" evidence="1">
    <location>
        <begin position="1"/>
        <end position="22"/>
    </location>
</feature>
<comment type="caution">
    <text evidence="3">The sequence shown here is derived from an EMBL/GenBank/DDBJ whole genome shotgun (WGS) entry which is preliminary data.</text>
</comment>
<dbReference type="InterPro" id="IPR011050">
    <property type="entry name" value="Pectin_lyase_fold/virulence"/>
</dbReference>